<feature type="transmembrane region" description="Helical" evidence="1">
    <location>
        <begin position="6"/>
        <end position="31"/>
    </location>
</feature>
<keyword evidence="1" id="KW-0812">Transmembrane</keyword>
<comment type="caution">
    <text evidence="2">The sequence shown here is derived from an EMBL/GenBank/DDBJ whole genome shotgun (WGS) entry which is preliminary data.</text>
</comment>
<dbReference type="EMBL" id="JAPFQN010000010">
    <property type="protein sequence ID" value="MCX2745482.1"/>
    <property type="molecule type" value="Genomic_DNA"/>
</dbReference>
<organism evidence="2 3">
    <name type="scientific">Mangrovivirga halotolerans</name>
    <dbReference type="NCBI Taxonomy" id="2993936"/>
    <lineage>
        <taxon>Bacteria</taxon>
        <taxon>Pseudomonadati</taxon>
        <taxon>Bacteroidota</taxon>
        <taxon>Cytophagia</taxon>
        <taxon>Cytophagales</taxon>
        <taxon>Mangrovivirgaceae</taxon>
        <taxon>Mangrovivirga</taxon>
    </lineage>
</organism>
<evidence type="ECO:0000256" key="1">
    <source>
        <dbReference type="SAM" id="Phobius"/>
    </source>
</evidence>
<name>A0ABT3RV69_9BACT</name>
<evidence type="ECO:0000313" key="2">
    <source>
        <dbReference type="EMBL" id="MCX2745482.1"/>
    </source>
</evidence>
<evidence type="ECO:0000313" key="3">
    <source>
        <dbReference type="Proteomes" id="UP001209885"/>
    </source>
</evidence>
<keyword evidence="3" id="KW-1185">Reference proteome</keyword>
<gene>
    <name evidence="2" type="ORF">OO013_16500</name>
</gene>
<sequence>MIWVIYTLLILIGILVIMMSWILIAPVFIIINTKQDQYSFNLKGLINADLEINDLDPIIHLNTLVGKFDIQPSKVKKKKTKDKKDTSRKLKVRKEKKGKSAAAIRKFAFQALKTFKLKYLRVNVDTDDYVRNAQLYPLVRLLNRSERTFEINFTGKNELELIINNRLIKIIPPAIKLLISK</sequence>
<accession>A0ABT3RV69</accession>
<reference evidence="2 3" key="1">
    <citation type="submission" date="2022-11" db="EMBL/GenBank/DDBJ databases">
        <title>The characterization of three novel Bacteroidetes species and genomic analysis of their roles in tidal elemental geochemical cycles.</title>
        <authorList>
            <person name="Ma K."/>
        </authorList>
    </citation>
    <scope>NUCLEOTIDE SEQUENCE [LARGE SCALE GENOMIC DNA]</scope>
    <source>
        <strain evidence="2 3">M17</strain>
    </source>
</reference>
<protein>
    <submittedName>
        <fullName evidence="2">Uncharacterized protein</fullName>
    </submittedName>
</protein>
<keyword evidence="1" id="KW-1133">Transmembrane helix</keyword>
<proteinExistence type="predicted"/>
<dbReference type="RefSeq" id="WP_266058072.1">
    <property type="nucleotide sequence ID" value="NZ_JAPFQN010000010.1"/>
</dbReference>
<dbReference type="Proteomes" id="UP001209885">
    <property type="component" value="Unassembled WGS sequence"/>
</dbReference>
<keyword evidence="1" id="KW-0472">Membrane</keyword>